<accession>A0A1M6GM73</accession>
<dbReference type="STRING" id="1447782.SAMN05444417_2809"/>
<organism evidence="2 3">
    <name type="scientific">Wenxinia saemankumensis</name>
    <dbReference type="NCBI Taxonomy" id="1447782"/>
    <lineage>
        <taxon>Bacteria</taxon>
        <taxon>Pseudomonadati</taxon>
        <taxon>Pseudomonadota</taxon>
        <taxon>Alphaproteobacteria</taxon>
        <taxon>Rhodobacterales</taxon>
        <taxon>Roseobacteraceae</taxon>
        <taxon>Wenxinia</taxon>
    </lineage>
</organism>
<gene>
    <name evidence="2" type="ORF">SAMN05444417_2809</name>
</gene>
<feature type="transmembrane region" description="Helical" evidence="1">
    <location>
        <begin position="48"/>
        <end position="68"/>
    </location>
</feature>
<keyword evidence="1" id="KW-1133">Transmembrane helix</keyword>
<keyword evidence="1" id="KW-0472">Membrane</keyword>
<evidence type="ECO:0000256" key="1">
    <source>
        <dbReference type="SAM" id="Phobius"/>
    </source>
</evidence>
<evidence type="ECO:0000313" key="2">
    <source>
        <dbReference type="EMBL" id="SHJ11047.1"/>
    </source>
</evidence>
<sequence>MAEPEERFLCAPGLNLEAHRRLTELQFEQVAAAMLRLEAAMERLEKRLWLTVFAVVGVILGDAVLPLLSAGT</sequence>
<reference evidence="2 3" key="1">
    <citation type="submission" date="2016-11" db="EMBL/GenBank/DDBJ databases">
        <authorList>
            <person name="Jaros S."/>
            <person name="Januszkiewicz K."/>
            <person name="Wedrychowicz H."/>
        </authorList>
    </citation>
    <scope>NUCLEOTIDE SEQUENCE [LARGE SCALE GENOMIC DNA]</scope>
    <source>
        <strain evidence="2 3">DSM 100565</strain>
    </source>
</reference>
<dbReference type="EMBL" id="FQYO01000005">
    <property type="protein sequence ID" value="SHJ11047.1"/>
    <property type="molecule type" value="Genomic_DNA"/>
</dbReference>
<name>A0A1M6GM73_9RHOB</name>
<protein>
    <submittedName>
        <fullName evidence="2">Uncharacterized protein</fullName>
    </submittedName>
</protein>
<dbReference type="RefSeq" id="WP_073332083.1">
    <property type="nucleotide sequence ID" value="NZ_FQYO01000005.1"/>
</dbReference>
<dbReference type="OrthoDB" id="7873894at2"/>
<dbReference type="AlphaFoldDB" id="A0A1M6GM73"/>
<keyword evidence="1" id="KW-0812">Transmembrane</keyword>
<keyword evidence="3" id="KW-1185">Reference proteome</keyword>
<dbReference type="Proteomes" id="UP000184292">
    <property type="component" value="Unassembled WGS sequence"/>
</dbReference>
<evidence type="ECO:0000313" key="3">
    <source>
        <dbReference type="Proteomes" id="UP000184292"/>
    </source>
</evidence>
<proteinExistence type="predicted"/>